<sequence length="190" mass="20615">MEEANSYRPTGFAMNILHRTLPSLALVMALAAPAAAQDVAASDTSNDGPDMTTSVYRDWTLRCQKAETGPAPLCEITQSLQQQENKQFIARLVVGTPQETDETHLLAQLPAGVWLQEAPKLRLEGGLDIDLTYTRCQQVCAATTSLSEAELDALRASTSPATLVFRIQAEQDLEFPISLQGFDQALAATH</sequence>
<dbReference type="Gene3D" id="2.60.40.1880">
    <property type="entry name" value="Invasion associated locus B (IalB) protein"/>
    <property type="match status" value="1"/>
</dbReference>
<proteinExistence type="predicted"/>
<dbReference type="RefSeq" id="WP_317384074.1">
    <property type="nucleotide sequence ID" value="NZ_CP136702.1"/>
</dbReference>
<dbReference type="EMBL" id="CP136702">
    <property type="protein sequence ID" value="WOI31437.1"/>
    <property type="molecule type" value="Genomic_DNA"/>
</dbReference>
<dbReference type="InterPro" id="IPR010642">
    <property type="entry name" value="Invasion_prot_B"/>
</dbReference>
<protein>
    <submittedName>
        <fullName evidence="2">Invasion associated locus B family protein</fullName>
    </submittedName>
</protein>
<feature type="chain" id="PRO_5046723709" evidence="1">
    <location>
        <begin position="37"/>
        <end position="190"/>
    </location>
</feature>
<dbReference type="InterPro" id="IPR038696">
    <property type="entry name" value="IalB_sf"/>
</dbReference>
<gene>
    <name evidence="2" type="ORF">R1T40_00120</name>
</gene>
<dbReference type="Proteomes" id="UP001302666">
    <property type="component" value="Plasmid unnamed5"/>
</dbReference>
<keyword evidence="1" id="KW-0732">Signal</keyword>
<accession>A0ABZ0HAI6</accession>
<reference evidence="2 3" key="1">
    <citation type="submission" date="2023-10" db="EMBL/GenBank/DDBJ databases">
        <title>Eight complete genome sequences of bacteria isolated from laboratory stock of Giant Kelp gametophytes.</title>
        <authorList>
            <person name="Tolentino B."/>
            <person name="Nuzhdin S."/>
        </authorList>
    </citation>
    <scope>NUCLEOTIDE SEQUENCE [LARGE SCALE GENOMIC DNA]</scope>
    <source>
        <strain evidence="2 3">LC.270.F.C4</strain>
        <plasmid evidence="2 3">unnamed5</plasmid>
    </source>
</reference>
<feature type="signal peptide" evidence="1">
    <location>
        <begin position="1"/>
        <end position="36"/>
    </location>
</feature>
<dbReference type="Pfam" id="PF06776">
    <property type="entry name" value="IalB"/>
    <property type="match status" value="1"/>
</dbReference>
<evidence type="ECO:0000313" key="2">
    <source>
        <dbReference type="EMBL" id="WOI31437.1"/>
    </source>
</evidence>
<geneLocation type="plasmid" evidence="2 3">
    <name>unnamed5</name>
</geneLocation>
<organism evidence="2 3">
    <name type="scientific">Tritonibacter scottomollicae</name>
    <name type="common">Epibacterium scottomollicae</name>
    <dbReference type="NCBI Taxonomy" id="483013"/>
    <lineage>
        <taxon>Bacteria</taxon>
        <taxon>Pseudomonadati</taxon>
        <taxon>Pseudomonadota</taxon>
        <taxon>Alphaproteobacteria</taxon>
        <taxon>Rhodobacterales</taxon>
        <taxon>Paracoccaceae</taxon>
        <taxon>Tritonibacter</taxon>
    </lineage>
</organism>
<evidence type="ECO:0000256" key="1">
    <source>
        <dbReference type="SAM" id="SignalP"/>
    </source>
</evidence>
<evidence type="ECO:0000313" key="3">
    <source>
        <dbReference type="Proteomes" id="UP001302666"/>
    </source>
</evidence>
<keyword evidence="3" id="KW-1185">Reference proteome</keyword>
<name>A0ABZ0HAI6_TRISK</name>
<keyword evidence="2" id="KW-0614">Plasmid</keyword>